<organism evidence="1 2">
    <name type="scientific">Weissella ceti</name>
    <dbReference type="NCBI Taxonomy" id="759620"/>
    <lineage>
        <taxon>Bacteria</taxon>
        <taxon>Bacillati</taxon>
        <taxon>Bacillota</taxon>
        <taxon>Bacilli</taxon>
        <taxon>Lactobacillales</taxon>
        <taxon>Lactobacillaceae</taxon>
        <taxon>Weissella</taxon>
    </lineage>
</organism>
<protein>
    <submittedName>
        <fullName evidence="1">Uncharacterized protein</fullName>
    </submittedName>
</protein>
<gene>
    <name evidence="1" type="ORF">OIT44_02955</name>
</gene>
<reference evidence="1 2" key="1">
    <citation type="submission" date="2022-10" db="EMBL/GenBank/DDBJ databases">
        <title>Weissella fermenti sp. nov., isolated from fermented cabbage.</title>
        <authorList>
            <person name="Lee J.K."/>
            <person name="Baek J.H."/>
            <person name="Choi D.G."/>
            <person name="Kim J.M."/>
            <person name="Jeon C.O."/>
        </authorList>
    </citation>
    <scope>NUCLEOTIDE SEQUENCE [LARGE SCALE GENOMIC DNA]</scope>
    <source>
        <strain evidence="1 2">KACC 18534</strain>
    </source>
</reference>
<name>A0ABT3E3N2_9LACO</name>
<accession>A0ABT3E3N2</accession>
<dbReference type="Proteomes" id="UP001526225">
    <property type="component" value="Unassembled WGS sequence"/>
</dbReference>
<dbReference type="EMBL" id="JAOZFE010000002">
    <property type="protein sequence ID" value="MCW0953031.1"/>
    <property type="molecule type" value="Genomic_DNA"/>
</dbReference>
<evidence type="ECO:0000313" key="1">
    <source>
        <dbReference type="EMBL" id="MCW0953031.1"/>
    </source>
</evidence>
<proteinExistence type="predicted"/>
<sequence>MSYEEDYLNKSFFQAENAPKMVGMDIDGNAIYTGDEVYVVGGEMLLTVNANPQAKKMAKLLKLEVKTL</sequence>
<evidence type="ECO:0000313" key="2">
    <source>
        <dbReference type="Proteomes" id="UP001526225"/>
    </source>
</evidence>
<dbReference type="RefSeq" id="WP_213408413.1">
    <property type="nucleotide sequence ID" value="NZ_CP074441.1"/>
</dbReference>
<keyword evidence="2" id="KW-1185">Reference proteome</keyword>
<comment type="caution">
    <text evidence="1">The sequence shown here is derived from an EMBL/GenBank/DDBJ whole genome shotgun (WGS) entry which is preliminary data.</text>
</comment>